<evidence type="ECO:0000313" key="7">
    <source>
        <dbReference type="EMBL" id="AIR10708.1"/>
    </source>
</evidence>
<keyword evidence="2 5" id="KW-0717">Septation</keyword>
<dbReference type="InterPro" id="IPR007561">
    <property type="entry name" value="Cell_div_SepF/SepF-rel"/>
</dbReference>
<dbReference type="Gene3D" id="3.30.110.150">
    <property type="entry name" value="SepF-like protein"/>
    <property type="match status" value="1"/>
</dbReference>
<dbReference type="RefSeq" id="WP_034982577.1">
    <property type="nucleotide sequence ID" value="NZ_CP007646.1"/>
</dbReference>
<protein>
    <recommendedName>
        <fullName evidence="5">Cell division protein SepF</fullName>
    </recommendedName>
</protein>
<comment type="subunit">
    <text evidence="5">Homodimer. Interacts with FtsZ.</text>
</comment>
<keyword evidence="3 5" id="KW-0131">Cell cycle</keyword>
<keyword evidence="1 5" id="KW-0132">Cell division</keyword>
<dbReference type="InterPro" id="IPR023052">
    <property type="entry name" value="Cell_div_SepF"/>
</dbReference>
<name>A0A089QFU5_9LACO</name>
<keyword evidence="5" id="KW-0963">Cytoplasm</keyword>
<sequence length="150" mass="17100">MSLSEKLSNWFNGVPEEEYYEEVTDSKQAVSTNTDINRASEPEKDNNRQVMSLMSSKNNSTTVQREQKIMVFDPSVFSDVKNIGKMILNGRAVIVNFRKMDENQIHRVIDFLSGLIFAVNGDMQRIGEKIFLCTPKNFKIEGDLSNLTGR</sequence>
<dbReference type="Proteomes" id="UP000029488">
    <property type="component" value="Chromosome"/>
</dbReference>
<dbReference type="InterPro" id="IPR038594">
    <property type="entry name" value="SepF-like_sf"/>
</dbReference>
<dbReference type="PANTHER" id="PTHR35798:SF1">
    <property type="entry name" value="CELL DIVISION PROTEIN SEPF"/>
    <property type="match status" value="1"/>
</dbReference>
<proteinExistence type="inferred from homology"/>
<feature type="compositionally biased region" description="Polar residues" evidence="6">
    <location>
        <begin position="26"/>
        <end position="37"/>
    </location>
</feature>
<evidence type="ECO:0000256" key="3">
    <source>
        <dbReference type="ARBA" id="ARBA00023306"/>
    </source>
</evidence>
<dbReference type="GO" id="GO:0043093">
    <property type="term" value="P:FtsZ-dependent cytokinesis"/>
    <property type="evidence" value="ECO:0007669"/>
    <property type="project" value="UniProtKB-UniRule"/>
</dbReference>
<dbReference type="GO" id="GO:0005737">
    <property type="term" value="C:cytoplasm"/>
    <property type="evidence" value="ECO:0007669"/>
    <property type="project" value="UniProtKB-SubCell"/>
</dbReference>
<comment type="function">
    <text evidence="4 5">Cell division protein that is part of the divisome complex and is recruited early to the Z-ring. Probably stimulates Z-ring formation, perhaps through the cross-linking of FtsZ protofilaments. Its function overlaps with FtsA.</text>
</comment>
<evidence type="ECO:0000256" key="2">
    <source>
        <dbReference type="ARBA" id="ARBA00023210"/>
    </source>
</evidence>
<dbReference type="Pfam" id="PF04472">
    <property type="entry name" value="SepF"/>
    <property type="match status" value="1"/>
</dbReference>
<feature type="compositionally biased region" description="Basic and acidic residues" evidence="6">
    <location>
        <begin position="38"/>
        <end position="47"/>
    </location>
</feature>
<dbReference type="PANTHER" id="PTHR35798">
    <property type="entry name" value="CELL DIVISION PROTEIN SEPF"/>
    <property type="match status" value="1"/>
</dbReference>
<dbReference type="KEGG" id="lsj:LSJ_1034c"/>
<organism evidence="7 8">
    <name type="scientific">Ligilactobacillus salivarius</name>
    <dbReference type="NCBI Taxonomy" id="1624"/>
    <lineage>
        <taxon>Bacteria</taxon>
        <taxon>Bacillati</taxon>
        <taxon>Bacillota</taxon>
        <taxon>Bacilli</taxon>
        <taxon>Lactobacillales</taxon>
        <taxon>Lactobacillaceae</taxon>
        <taxon>Ligilactobacillus</taxon>
    </lineage>
</organism>
<reference evidence="7 8" key="1">
    <citation type="journal article" date="2014" name="BMC Genomics">
        <title>Unusual genome complexity in Lactobacillus salivarius JCM1046.</title>
        <authorList>
            <person name="Raftis E.J."/>
            <person name="Forde B.M."/>
            <person name="Claesson M.J."/>
            <person name="O'Toole P.W."/>
        </authorList>
    </citation>
    <scope>NUCLEOTIDE SEQUENCE [LARGE SCALE GENOMIC DNA]</scope>
    <source>
        <strain evidence="7 8">JCM1046</strain>
    </source>
</reference>
<accession>A0A089QFU5</accession>
<gene>
    <name evidence="5" type="primary">sepF</name>
    <name evidence="7" type="ORF">LSJ_1034c</name>
</gene>
<evidence type="ECO:0000256" key="1">
    <source>
        <dbReference type="ARBA" id="ARBA00022618"/>
    </source>
</evidence>
<evidence type="ECO:0000313" key="8">
    <source>
        <dbReference type="Proteomes" id="UP000029488"/>
    </source>
</evidence>
<dbReference type="GO" id="GO:0000917">
    <property type="term" value="P:division septum assembly"/>
    <property type="evidence" value="ECO:0007669"/>
    <property type="project" value="UniProtKB-KW"/>
</dbReference>
<evidence type="ECO:0000256" key="4">
    <source>
        <dbReference type="ARBA" id="ARBA00044936"/>
    </source>
</evidence>
<feature type="compositionally biased region" description="Polar residues" evidence="6">
    <location>
        <begin position="48"/>
        <end position="64"/>
    </location>
</feature>
<comment type="similarity">
    <text evidence="5">Belongs to the SepF family.</text>
</comment>
<dbReference type="HAMAP" id="MF_01197">
    <property type="entry name" value="SepF"/>
    <property type="match status" value="1"/>
</dbReference>
<comment type="subcellular location">
    <subcellularLocation>
        <location evidence="5">Cytoplasm</location>
    </subcellularLocation>
    <text evidence="5">Localizes to the division site, in a FtsZ-dependent manner.</text>
</comment>
<evidence type="ECO:0000256" key="6">
    <source>
        <dbReference type="SAM" id="MobiDB-lite"/>
    </source>
</evidence>
<dbReference type="EMBL" id="CP007646">
    <property type="protein sequence ID" value="AIR10708.1"/>
    <property type="molecule type" value="Genomic_DNA"/>
</dbReference>
<feature type="region of interest" description="Disordered" evidence="6">
    <location>
        <begin position="22"/>
        <end position="64"/>
    </location>
</feature>
<evidence type="ECO:0000256" key="5">
    <source>
        <dbReference type="HAMAP-Rule" id="MF_01197"/>
    </source>
</evidence>
<dbReference type="AlphaFoldDB" id="A0A089QFU5"/>